<evidence type="ECO:0000256" key="2">
    <source>
        <dbReference type="ARBA" id="ARBA00023157"/>
    </source>
</evidence>
<feature type="signal peptide" evidence="4">
    <location>
        <begin position="1"/>
        <end position="22"/>
    </location>
</feature>
<dbReference type="SMART" id="SM00270">
    <property type="entry name" value="ChtBD1"/>
    <property type="match status" value="3"/>
</dbReference>
<comment type="caution">
    <text evidence="6">The sequence shown here is derived from an EMBL/GenBank/DDBJ whole genome shotgun (WGS) entry which is preliminary data.</text>
</comment>
<dbReference type="InterPro" id="IPR001002">
    <property type="entry name" value="Chitin-bd_1"/>
</dbReference>
<dbReference type="SUPFAM" id="SSF57016">
    <property type="entry name" value="Plant lectins/antimicrobial peptides"/>
    <property type="match status" value="1"/>
</dbReference>
<keyword evidence="2 3" id="KW-1015">Disulfide bond</keyword>
<dbReference type="InterPro" id="IPR036861">
    <property type="entry name" value="Endochitinase-like_sf"/>
</dbReference>
<proteinExistence type="predicted"/>
<dbReference type="AlphaFoldDB" id="A0AAV3R1A6"/>
<dbReference type="Gene3D" id="3.30.60.10">
    <property type="entry name" value="Endochitinase-like"/>
    <property type="match status" value="2"/>
</dbReference>
<evidence type="ECO:0000256" key="4">
    <source>
        <dbReference type="SAM" id="SignalP"/>
    </source>
</evidence>
<dbReference type="PANTHER" id="PTHR47849:SF8">
    <property type="entry name" value="LECTIN"/>
    <property type="match status" value="1"/>
</dbReference>
<evidence type="ECO:0000256" key="1">
    <source>
        <dbReference type="ARBA" id="ARBA00022669"/>
    </source>
</evidence>
<organism evidence="6 7">
    <name type="scientific">Lithospermum erythrorhizon</name>
    <name type="common">Purple gromwell</name>
    <name type="synonym">Lithospermum officinale var. erythrorhizon</name>
    <dbReference type="NCBI Taxonomy" id="34254"/>
    <lineage>
        <taxon>Eukaryota</taxon>
        <taxon>Viridiplantae</taxon>
        <taxon>Streptophyta</taxon>
        <taxon>Embryophyta</taxon>
        <taxon>Tracheophyta</taxon>
        <taxon>Spermatophyta</taxon>
        <taxon>Magnoliopsida</taxon>
        <taxon>eudicotyledons</taxon>
        <taxon>Gunneridae</taxon>
        <taxon>Pentapetalae</taxon>
        <taxon>asterids</taxon>
        <taxon>lamiids</taxon>
        <taxon>Boraginales</taxon>
        <taxon>Boraginaceae</taxon>
        <taxon>Boraginoideae</taxon>
        <taxon>Lithospermeae</taxon>
        <taxon>Lithospermum</taxon>
    </lineage>
</organism>
<dbReference type="PANTHER" id="PTHR47849">
    <property type="entry name" value="CHITIN-BINDING LECTIN 1"/>
    <property type="match status" value="1"/>
</dbReference>
<keyword evidence="4" id="KW-0732">Signal</keyword>
<keyword evidence="7" id="KW-1185">Reference proteome</keyword>
<feature type="disulfide bond" evidence="3">
    <location>
        <begin position="63"/>
        <end position="67"/>
    </location>
</feature>
<feature type="domain" description="Chitin-binding type-1" evidence="5">
    <location>
        <begin position="27"/>
        <end position="69"/>
    </location>
</feature>
<reference evidence="6 7" key="1">
    <citation type="submission" date="2024-01" db="EMBL/GenBank/DDBJ databases">
        <title>The complete chloroplast genome sequence of Lithospermum erythrorhizon: insights into the phylogenetic relationship among Boraginaceae species and the maternal lineages of purple gromwells.</title>
        <authorList>
            <person name="Okada T."/>
            <person name="Watanabe K."/>
        </authorList>
    </citation>
    <scope>NUCLEOTIDE SEQUENCE [LARGE SCALE GENOMIC DNA]</scope>
</reference>
<sequence>MKLHYAFLTIFSLFLLLATTKSQDFPVGSCGDQAGGALCAEGFCCSKWGWCGNTSAYCDAENCQSQCPPPPSPPPPPQGELPCGVQHGGATCPPTMCCTIMGYCANSRGPLCSRDLCQSNCGPAQCGVDARGAPCVNRIHCCTIGGSCAVYTSPICMPPFCQSQCYFGQKESARISMLKAIG</sequence>
<evidence type="ECO:0000313" key="6">
    <source>
        <dbReference type="EMBL" id="GAA0170080.1"/>
    </source>
</evidence>
<feature type="disulfide bond" evidence="3">
    <location>
        <begin position="39"/>
        <end position="51"/>
    </location>
</feature>
<name>A0AAV3R1A6_LITER</name>
<dbReference type="GO" id="GO:0008061">
    <property type="term" value="F:chitin binding"/>
    <property type="evidence" value="ECO:0007669"/>
    <property type="project" value="UniProtKB-UniRule"/>
</dbReference>
<evidence type="ECO:0000313" key="7">
    <source>
        <dbReference type="Proteomes" id="UP001454036"/>
    </source>
</evidence>
<dbReference type="InterPro" id="IPR018371">
    <property type="entry name" value="Chitin-binding_1_CS"/>
</dbReference>
<feature type="disulfide bond" evidence="3">
    <location>
        <begin position="44"/>
        <end position="58"/>
    </location>
</feature>
<evidence type="ECO:0000259" key="5">
    <source>
        <dbReference type="PROSITE" id="PS50941"/>
    </source>
</evidence>
<dbReference type="PROSITE" id="PS50941">
    <property type="entry name" value="CHIT_BIND_I_2"/>
    <property type="match status" value="1"/>
</dbReference>
<dbReference type="Proteomes" id="UP001454036">
    <property type="component" value="Unassembled WGS sequence"/>
</dbReference>
<gene>
    <name evidence="6" type="ORF">LIER_40884</name>
</gene>
<dbReference type="EMBL" id="BAABME010024370">
    <property type="protein sequence ID" value="GAA0170080.1"/>
    <property type="molecule type" value="Genomic_DNA"/>
</dbReference>
<accession>A0AAV3R1A6</accession>
<feature type="chain" id="PRO_5043427696" description="Chitin-binding type-1 domain-containing protein" evidence="4">
    <location>
        <begin position="23"/>
        <end position="182"/>
    </location>
</feature>
<keyword evidence="1 3" id="KW-0147">Chitin-binding</keyword>
<feature type="disulfide bond" evidence="3">
    <location>
        <begin position="30"/>
        <end position="45"/>
    </location>
</feature>
<protein>
    <recommendedName>
        <fullName evidence="5">Chitin-binding type-1 domain-containing protein</fullName>
    </recommendedName>
</protein>
<dbReference type="PRINTS" id="PR00451">
    <property type="entry name" value="CHITINBINDNG"/>
</dbReference>
<dbReference type="Pfam" id="PF00187">
    <property type="entry name" value="Chitin_bind_1"/>
    <property type="match status" value="1"/>
</dbReference>
<dbReference type="PROSITE" id="PS00026">
    <property type="entry name" value="CHIT_BIND_I_1"/>
    <property type="match status" value="1"/>
</dbReference>
<evidence type="ECO:0000256" key="3">
    <source>
        <dbReference type="PROSITE-ProRule" id="PRU00261"/>
    </source>
</evidence>